<protein>
    <submittedName>
        <fullName evidence="1">Uncharacterized protein</fullName>
    </submittedName>
</protein>
<dbReference type="EMBL" id="KV417270">
    <property type="protein sequence ID" value="KZP00262.1"/>
    <property type="molecule type" value="Genomic_DNA"/>
</dbReference>
<reference evidence="1 2" key="1">
    <citation type="journal article" date="2016" name="Mol. Biol. Evol.">
        <title>Comparative Genomics of Early-Diverging Mushroom-Forming Fungi Provides Insights into the Origins of Lignocellulose Decay Capabilities.</title>
        <authorList>
            <person name="Nagy L.G."/>
            <person name="Riley R."/>
            <person name="Tritt A."/>
            <person name="Adam C."/>
            <person name="Daum C."/>
            <person name="Floudas D."/>
            <person name="Sun H."/>
            <person name="Yadav J.S."/>
            <person name="Pangilinan J."/>
            <person name="Larsson K.H."/>
            <person name="Matsuura K."/>
            <person name="Barry K."/>
            <person name="Labutti K."/>
            <person name="Kuo R."/>
            <person name="Ohm R.A."/>
            <person name="Bhattacharya S.S."/>
            <person name="Shirouzu T."/>
            <person name="Yoshinaga Y."/>
            <person name="Martin F.M."/>
            <person name="Grigoriev I.V."/>
            <person name="Hibbett D.S."/>
        </authorList>
    </citation>
    <scope>NUCLEOTIDE SEQUENCE [LARGE SCALE GENOMIC DNA]</scope>
    <source>
        <strain evidence="1 2">TUFC12733</strain>
    </source>
</reference>
<keyword evidence="2" id="KW-1185">Reference proteome</keyword>
<name>A0A167QUS8_CALVF</name>
<organism evidence="1 2">
    <name type="scientific">Calocera viscosa (strain TUFC12733)</name>
    <dbReference type="NCBI Taxonomy" id="1330018"/>
    <lineage>
        <taxon>Eukaryota</taxon>
        <taxon>Fungi</taxon>
        <taxon>Dikarya</taxon>
        <taxon>Basidiomycota</taxon>
        <taxon>Agaricomycotina</taxon>
        <taxon>Dacrymycetes</taxon>
        <taxon>Dacrymycetales</taxon>
        <taxon>Dacrymycetaceae</taxon>
        <taxon>Calocera</taxon>
    </lineage>
</organism>
<proteinExistence type="predicted"/>
<accession>A0A167QUS8</accession>
<evidence type="ECO:0000313" key="1">
    <source>
        <dbReference type="EMBL" id="KZP00262.1"/>
    </source>
</evidence>
<dbReference type="AlphaFoldDB" id="A0A167QUS8"/>
<sequence length="90" mass="10131">MSSAPTVPALLRLAWPGGQEACFWHYDCPLGAPNPSRAFHSMYCCSIRSMKMQCIFQFPVNYSWLPSITSRARCSGSLPMCPYDTVVHLR</sequence>
<dbReference type="Proteomes" id="UP000076738">
    <property type="component" value="Unassembled WGS sequence"/>
</dbReference>
<evidence type="ECO:0000313" key="2">
    <source>
        <dbReference type="Proteomes" id="UP000076738"/>
    </source>
</evidence>
<gene>
    <name evidence="1" type="ORF">CALVIDRAFT_326741</name>
</gene>